<sequence>MRLVSIDLKNIVAIGHAEGYLGLLLDREGEQEYVEIPAPSTVYKGLQKIAYIANSEVAYFSTVKGEKPIAMLPVRSTMASAIGYDESRQILQIQFISGTIYQYFGVEREIWKIFRDSNSKGKFFNQEIKGQYASLRVDKNRGEN</sequence>
<accession>A0A926VG34</accession>
<evidence type="ECO:0000313" key="3">
    <source>
        <dbReference type="Proteomes" id="UP000641646"/>
    </source>
</evidence>
<keyword evidence="3" id="KW-1185">Reference proteome</keyword>
<comment type="caution">
    <text evidence="2">The sequence shown here is derived from an EMBL/GenBank/DDBJ whole genome shotgun (WGS) entry which is preliminary data.</text>
</comment>
<gene>
    <name evidence="2" type="ORF">H6G03_18730</name>
</gene>
<dbReference type="Pfam" id="PF13619">
    <property type="entry name" value="KTSC"/>
    <property type="match status" value="1"/>
</dbReference>
<feature type="domain" description="KTSC" evidence="1">
    <location>
        <begin position="76"/>
        <end position="132"/>
    </location>
</feature>
<evidence type="ECO:0000259" key="1">
    <source>
        <dbReference type="Pfam" id="PF13619"/>
    </source>
</evidence>
<protein>
    <submittedName>
        <fullName evidence="2">KTSC domain-containing protein</fullName>
    </submittedName>
</protein>
<evidence type="ECO:0000313" key="2">
    <source>
        <dbReference type="EMBL" id="MBD2183073.1"/>
    </source>
</evidence>
<dbReference type="EMBL" id="JACJPW010000047">
    <property type="protein sequence ID" value="MBD2183073.1"/>
    <property type="molecule type" value="Genomic_DNA"/>
</dbReference>
<dbReference type="RefSeq" id="WP_190466631.1">
    <property type="nucleotide sequence ID" value="NZ_JACJPW010000047.1"/>
</dbReference>
<proteinExistence type="predicted"/>
<organism evidence="2 3">
    <name type="scientific">Aerosakkonema funiforme FACHB-1375</name>
    <dbReference type="NCBI Taxonomy" id="2949571"/>
    <lineage>
        <taxon>Bacteria</taxon>
        <taxon>Bacillati</taxon>
        <taxon>Cyanobacteriota</taxon>
        <taxon>Cyanophyceae</taxon>
        <taxon>Oscillatoriophycideae</taxon>
        <taxon>Aerosakkonematales</taxon>
        <taxon>Aerosakkonemataceae</taxon>
        <taxon>Aerosakkonema</taxon>
    </lineage>
</organism>
<dbReference type="AlphaFoldDB" id="A0A926VG34"/>
<dbReference type="InterPro" id="IPR025309">
    <property type="entry name" value="KTSC_dom"/>
</dbReference>
<dbReference type="Proteomes" id="UP000641646">
    <property type="component" value="Unassembled WGS sequence"/>
</dbReference>
<name>A0A926VG34_9CYAN</name>
<reference evidence="2" key="2">
    <citation type="submission" date="2020-08" db="EMBL/GenBank/DDBJ databases">
        <authorList>
            <person name="Chen M."/>
            <person name="Teng W."/>
            <person name="Zhao L."/>
            <person name="Hu C."/>
            <person name="Zhou Y."/>
            <person name="Han B."/>
            <person name="Song L."/>
            <person name="Shu W."/>
        </authorList>
    </citation>
    <scope>NUCLEOTIDE SEQUENCE</scope>
    <source>
        <strain evidence="2">FACHB-1375</strain>
    </source>
</reference>
<reference evidence="2" key="1">
    <citation type="journal article" date="2015" name="ISME J.">
        <title>Draft Genome Sequence of Streptomyces incarnatus NRRL8089, which Produces the Nucleoside Antibiotic Sinefungin.</title>
        <authorList>
            <person name="Oshima K."/>
            <person name="Hattori M."/>
            <person name="Shimizu H."/>
            <person name="Fukuda K."/>
            <person name="Nemoto M."/>
            <person name="Inagaki K."/>
            <person name="Tamura T."/>
        </authorList>
    </citation>
    <scope>NUCLEOTIDE SEQUENCE</scope>
    <source>
        <strain evidence="2">FACHB-1375</strain>
    </source>
</reference>